<evidence type="ECO:0000313" key="2">
    <source>
        <dbReference type="Proteomes" id="UP001642260"/>
    </source>
</evidence>
<evidence type="ECO:0000313" key="1">
    <source>
        <dbReference type="EMBL" id="CAH8323436.1"/>
    </source>
</evidence>
<reference evidence="1 2" key="1">
    <citation type="submission" date="2022-03" db="EMBL/GenBank/DDBJ databases">
        <authorList>
            <person name="Macdonald S."/>
            <person name="Ahmed S."/>
            <person name="Newling K."/>
        </authorList>
    </citation>
    <scope>NUCLEOTIDE SEQUENCE [LARGE SCALE GENOMIC DNA]</scope>
</reference>
<name>A0ABC8JLT2_ERUVS</name>
<keyword evidence="2" id="KW-1185">Reference proteome</keyword>
<organism evidence="1 2">
    <name type="scientific">Eruca vesicaria subsp. sativa</name>
    <name type="common">Garden rocket</name>
    <name type="synonym">Eruca sativa</name>
    <dbReference type="NCBI Taxonomy" id="29727"/>
    <lineage>
        <taxon>Eukaryota</taxon>
        <taxon>Viridiplantae</taxon>
        <taxon>Streptophyta</taxon>
        <taxon>Embryophyta</taxon>
        <taxon>Tracheophyta</taxon>
        <taxon>Spermatophyta</taxon>
        <taxon>Magnoliopsida</taxon>
        <taxon>eudicotyledons</taxon>
        <taxon>Gunneridae</taxon>
        <taxon>Pentapetalae</taxon>
        <taxon>rosids</taxon>
        <taxon>malvids</taxon>
        <taxon>Brassicales</taxon>
        <taxon>Brassicaceae</taxon>
        <taxon>Brassiceae</taxon>
        <taxon>Eruca</taxon>
    </lineage>
</organism>
<sequence length="159" mass="17382">MVTPAAKKSQVVPGDNIWVNVDVLITHDVCGPVAFGIFKREFNLKKITGNFPANASYNIQRFKGGDGGGEEARVGEGAVQLFQLQLDNVSKNPQACKNGGKSIQSWTITRLSDRTETIVTYLTRVVTWVRNSEIDSSVAKSDALAMKNHMPALILSYVI</sequence>
<protein>
    <submittedName>
        <fullName evidence="1">Uncharacterized protein</fullName>
    </submittedName>
</protein>
<accession>A0ABC8JLT2</accession>
<gene>
    <name evidence="1" type="ORF">ERUC_LOCUS9887</name>
</gene>
<comment type="caution">
    <text evidence="1">The sequence shown here is derived from an EMBL/GenBank/DDBJ whole genome shotgun (WGS) entry which is preliminary data.</text>
</comment>
<proteinExistence type="predicted"/>
<dbReference type="EMBL" id="CAKOAT010098600">
    <property type="protein sequence ID" value="CAH8323436.1"/>
    <property type="molecule type" value="Genomic_DNA"/>
</dbReference>
<dbReference type="Proteomes" id="UP001642260">
    <property type="component" value="Unassembled WGS sequence"/>
</dbReference>
<dbReference type="AlphaFoldDB" id="A0ABC8JLT2"/>